<comment type="similarity">
    <text evidence="1 6">Belongs to the lysophospholipase family.</text>
</comment>
<dbReference type="PANTHER" id="PTHR10728">
    <property type="entry name" value="CYTOSOLIC PHOSPHOLIPASE A2"/>
    <property type="match status" value="1"/>
</dbReference>
<evidence type="ECO:0000256" key="1">
    <source>
        <dbReference type="ARBA" id="ARBA00008780"/>
    </source>
</evidence>
<proteinExistence type="inferred from homology"/>
<evidence type="ECO:0000256" key="3">
    <source>
        <dbReference type="ARBA" id="ARBA00022963"/>
    </source>
</evidence>
<dbReference type="PROSITE" id="PS51210">
    <property type="entry name" value="PLA2C"/>
    <property type="match status" value="1"/>
</dbReference>
<dbReference type="InterPro" id="IPR016035">
    <property type="entry name" value="Acyl_Trfase/lysoPLipase"/>
</dbReference>
<dbReference type="SMART" id="SM00022">
    <property type="entry name" value="PLAc"/>
    <property type="match status" value="1"/>
</dbReference>
<evidence type="ECO:0000259" key="8">
    <source>
        <dbReference type="PROSITE" id="PS51210"/>
    </source>
</evidence>
<evidence type="ECO:0000256" key="5">
    <source>
        <dbReference type="PROSITE-ProRule" id="PRU00555"/>
    </source>
</evidence>
<dbReference type="InParanoid" id="A0A2N3N4J1"/>
<protein>
    <recommendedName>
        <fullName evidence="6">Lysophospholipase</fullName>
        <ecNumber evidence="6">3.1.1.5</ecNumber>
    </recommendedName>
</protein>
<dbReference type="Proteomes" id="UP000233524">
    <property type="component" value="Unassembled WGS sequence"/>
</dbReference>
<reference evidence="9 10" key="1">
    <citation type="journal article" date="2017" name="G3 (Bethesda)">
        <title>First Draft Genome Sequence of the Pathogenic Fungus Lomentospora prolificans (Formerly Scedosporium prolificans).</title>
        <authorList>
            <person name="Luo R."/>
            <person name="Zimin A."/>
            <person name="Workman R."/>
            <person name="Fan Y."/>
            <person name="Pertea G."/>
            <person name="Grossman N."/>
            <person name="Wear M.P."/>
            <person name="Jia B."/>
            <person name="Miller H."/>
            <person name="Casadevall A."/>
            <person name="Timp W."/>
            <person name="Zhang S.X."/>
            <person name="Salzberg S.L."/>
        </authorList>
    </citation>
    <scope>NUCLEOTIDE SEQUENCE [LARGE SCALE GENOMIC DNA]</scope>
    <source>
        <strain evidence="9 10">JHH-5317</strain>
    </source>
</reference>
<feature type="compositionally biased region" description="Basic and acidic residues" evidence="7">
    <location>
        <begin position="630"/>
        <end position="651"/>
    </location>
</feature>
<evidence type="ECO:0000256" key="2">
    <source>
        <dbReference type="ARBA" id="ARBA00022801"/>
    </source>
</evidence>
<keyword evidence="10" id="KW-1185">Reference proteome</keyword>
<dbReference type="OrthoDB" id="6121437at2759"/>
<comment type="catalytic activity">
    <reaction evidence="6">
        <text>a 1-acyl-sn-glycero-3-phosphocholine + H2O = sn-glycerol 3-phosphocholine + a fatty acid + H(+)</text>
        <dbReference type="Rhea" id="RHEA:15177"/>
        <dbReference type="ChEBI" id="CHEBI:15377"/>
        <dbReference type="ChEBI" id="CHEBI:15378"/>
        <dbReference type="ChEBI" id="CHEBI:16870"/>
        <dbReference type="ChEBI" id="CHEBI:28868"/>
        <dbReference type="ChEBI" id="CHEBI:58168"/>
        <dbReference type="EC" id="3.1.1.5"/>
    </reaction>
</comment>
<dbReference type="Pfam" id="PF01735">
    <property type="entry name" value="PLA2_B"/>
    <property type="match status" value="1"/>
</dbReference>
<dbReference type="GO" id="GO:0004622">
    <property type="term" value="F:phosphatidylcholine lysophospholipase activity"/>
    <property type="evidence" value="ECO:0007669"/>
    <property type="project" value="UniProtKB-EC"/>
</dbReference>
<dbReference type="AlphaFoldDB" id="A0A2N3N4J1"/>
<feature type="region of interest" description="Disordered" evidence="7">
    <location>
        <begin position="624"/>
        <end position="651"/>
    </location>
</feature>
<keyword evidence="2 5" id="KW-0378">Hydrolase</keyword>
<dbReference type="STRING" id="41688.A0A2N3N4J1"/>
<dbReference type="Gene3D" id="3.40.1090.10">
    <property type="entry name" value="Cytosolic phospholipase A2 catalytic domain"/>
    <property type="match status" value="2"/>
</dbReference>
<gene>
    <name evidence="9" type="ORF">jhhlp_005936</name>
</gene>
<feature type="region of interest" description="Disordered" evidence="7">
    <location>
        <begin position="665"/>
        <end position="686"/>
    </location>
</feature>
<evidence type="ECO:0000313" key="9">
    <source>
        <dbReference type="EMBL" id="PKS07334.1"/>
    </source>
</evidence>
<dbReference type="GO" id="GO:0046475">
    <property type="term" value="P:glycerophospholipid catabolic process"/>
    <property type="evidence" value="ECO:0007669"/>
    <property type="project" value="TreeGrafter"/>
</dbReference>
<dbReference type="SUPFAM" id="SSF52151">
    <property type="entry name" value="FabD/lysophospholipase-like"/>
    <property type="match status" value="1"/>
</dbReference>
<feature type="domain" description="PLA2c" evidence="8">
    <location>
        <begin position="163"/>
        <end position="789"/>
    </location>
</feature>
<evidence type="ECO:0000313" key="10">
    <source>
        <dbReference type="Proteomes" id="UP000233524"/>
    </source>
</evidence>
<dbReference type="EMBL" id="NLAX01000701">
    <property type="protein sequence ID" value="PKS07334.1"/>
    <property type="molecule type" value="Genomic_DNA"/>
</dbReference>
<evidence type="ECO:0000256" key="6">
    <source>
        <dbReference type="RuleBase" id="RU362103"/>
    </source>
</evidence>
<evidence type="ECO:0000256" key="7">
    <source>
        <dbReference type="SAM" id="MobiDB-lite"/>
    </source>
</evidence>
<dbReference type="InterPro" id="IPR002642">
    <property type="entry name" value="LysoPLipase_cat_dom"/>
</dbReference>
<dbReference type="EC" id="3.1.1.5" evidence="6"/>
<dbReference type="GO" id="GO:0004623">
    <property type="term" value="F:phospholipase A2 activity"/>
    <property type="evidence" value="ECO:0007669"/>
    <property type="project" value="TreeGrafter"/>
</dbReference>
<dbReference type="PANTHER" id="PTHR10728:SF40">
    <property type="entry name" value="PATATIN FAMILY PROTEIN"/>
    <property type="match status" value="1"/>
</dbReference>
<dbReference type="VEuPathDB" id="FungiDB:jhhlp_005936"/>
<sequence>MFQTRMTALTRRSRSIIPARHQPNGSHRRFFFTRPRVPRKRRAIRPAIVITAGVLTWLWVSPPAEAKKLAFQPRSMKLPADSEAKDKRPVSSVVTGNLPDLPDLPDIEWSALPEKIVDYILPEWTKVVPGYLLKLQDDLSNKRGSLAEEIWQEAQDPTLNPEICYSAHVRVSNLLCDEEKEFLERRRQVARFALAKYLGLNERDVHPDDVPTIAVCGSGGGLRALVAGAGSLLAAEQDGLLDCVTYTAGVSGSCWLQAINFSSLGKCSIQRVLNHLKNRTGIHIAYPPNALQTLISAPTDKYLLRGLVEKLRGASHAEIGLVDIYGLLLAARLFVPVGELEVNDKDLKISNQKEYIKFGQNPLPIYTAVRHEIPEASSDPSNLQPSAPEDAKQRAKRESWFQWFEITPYEFFCEELSAGIPTWAMGRKFKNGSDVLPDSGVHQPELRMPLLMGIFGSAFCATLNHYYREIRPIVKGLTGFAVVDELITGRSDDLSKVHPIEPATLPNFAYGMYGKLPKTTPESLLQNETLQLMDAGMSNNLPMYPLLRPGRNVDVIIAFDNSADIRQDNWLAVTDGYARQRGIKGWPVGVGWPKEEDSVEKTGRDLDKATAATMAEADTKLAEAQAEQLSLDKPKGMPRSRERTEEREKVEKASKDLGYCTIWVGSTQERSSSPPPPSKAIDASPDSWSLLSSPTAGLAIVYLPLLSNPQVPGVNPGTTEFLSTWNFIYSPEQVDKISALAKANYDEGKDQIRKCVRAIYERKKKERETKEAAQKDRYYRHLLRKGQAHKLGEGDLFS</sequence>
<keyword evidence="3 5" id="KW-0442">Lipid degradation</keyword>
<organism evidence="9 10">
    <name type="scientific">Lomentospora prolificans</name>
    <dbReference type="NCBI Taxonomy" id="41688"/>
    <lineage>
        <taxon>Eukaryota</taxon>
        <taxon>Fungi</taxon>
        <taxon>Dikarya</taxon>
        <taxon>Ascomycota</taxon>
        <taxon>Pezizomycotina</taxon>
        <taxon>Sordariomycetes</taxon>
        <taxon>Hypocreomycetidae</taxon>
        <taxon>Microascales</taxon>
        <taxon>Microascaceae</taxon>
        <taxon>Lomentospora</taxon>
    </lineage>
</organism>
<name>A0A2N3N4J1_9PEZI</name>
<dbReference type="CDD" id="cd00147">
    <property type="entry name" value="cPLA2_like"/>
    <property type="match status" value="1"/>
</dbReference>
<accession>A0A2N3N4J1</accession>
<dbReference type="GO" id="GO:0005829">
    <property type="term" value="C:cytosol"/>
    <property type="evidence" value="ECO:0007669"/>
    <property type="project" value="TreeGrafter"/>
</dbReference>
<evidence type="ECO:0000256" key="4">
    <source>
        <dbReference type="ARBA" id="ARBA00023098"/>
    </source>
</evidence>
<keyword evidence="4 5" id="KW-0443">Lipid metabolism</keyword>
<comment type="caution">
    <text evidence="9">The sequence shown here is derived from an EMBL/GenBank/DDBJ whole genome shotgun (WGS) entry which is preliminary data.</text>
</comment>